<evidence type="ECO:0000256" key="3">
    <source>
        <dbReference type="HAMAP-Rule" id="MF_00040"/>
    </source>
</evidence>
<comment type="subcellular location">
    <subcellularLocation>
        <location evidence="3">Cytoplasm</location>
    </subcellularLocation>
</comment>
<comment type="caution">
    <text evidence="5">The sequence shown here is derived from an EMBL/GenBank/DDBJ whole genome shotgun (WGS) entry which is preliminary data.</text>
</comment>
<dbReference type="Pfam" id="PF01765">
    <property type="entry name" value="RRF"/>
    <property type="match status" value="1"/>
</dbReference>
<dbReference type="PANTHER" id="PTHR20982:SF3">
    <property type="entry name" value="MITOCHONDRIAL RIBOSOME RECYCLING FACTOR PSEUDO 1"/>
    <property type="match status" value="1"/>
</dbReference>
<comment type="function">
    <text evidence="3">Responsible for the release of ribosomes from messenger RNA at the termination of protein biosynthesis. May increase the efficiency of translation by recycling ribosomes from one round of translation to another.</text>
</comment>
<keyword evidence="3" id="KW-0963">Cytoplasm</keyword>
<dbReference type="FunFam" id="3.30.1360.40:FF:000001">
    <property type="entry name" value="Ribosome-recycling factor"/>
    <property type="match status" value="1"/>
</dbReference>
<organism evidence="5 6">
    <name type="scientific">Candidatus Komeilibacteria bacterium RIFCSPHIGHO2_01_FULL_52_14</name>
    <dbReference type="NCBI Taxonomy" id="1798549"/>
    <lineage>
        <taxon>Bacteria</taxon>
        <taxon>Candidatus Komeiliibacteriota</taxon>
    </lineage>
</organism>
<dbReference type="NCBIfam" id="TIGR00496">
    <property type="entry name" value="frr"/>
    <property type="match status" value="1"/>
</dbReference>
<evidence type="ECO:0000256" key="1">
    <source>
        <dbReference type="ARBA" id="ARBA00005912"/>
    </source>
</evidence>
<dbReference type="GO" id="GO:0006415">
    <property type="term" value="P:translational termination"/>
    <property type="evidence" value="ECO:0007669"/>
    <property type="project" value="UniProtKB-UniRule"/>
</dbReference>
<dbReference type="AlphaFoldDB" id="A0A1G2BHX3"/>
<gene>
    <name evidence="3" type="primary">frr</name>
    <name evidence="5" type="ORF">A2677_02455</name>
</gene>
<sequence>MIDIQRYTSKFNDSIAHLKHEISSLRTGRATPSLIESIPVEVYDSKMQLQQLATITSSDARTLVIQPWDKSTIHEIEKALSQSDLNASPVVDGALIRLPLPPLTEENRRALVKHLHASAEQCRVSLRQHREKVRGELDAAMDKKEISEDQKFKLYKQIDELVTQYTKTIKDISEQKESEIMSM</sequence>
<dbReference type="Proteomes" id="UP000177817">
    <property type="component" value="Unassembled WGS sequence"/>
</dbReference>
<dbReference type="GO" id="GO:0005737">
    <property type="term" value="C:cytoplasm"/>
    <property type="evidence" value="ECO:0007669"/>
    <property type="project" value="UniProtKB-SubCell"/>
</dbReference>
<keyword evidence="2 3" id="KW-0648">Protein biosynthesis</keyword>
<evidence type="ECO:0000313" key="6">
    <source>
        <dbReference type="Proteomes" id="UP000177817"/>
    </source>
</evidence>
<feature type="domain" description="Ribosome recycling factor" evidence="4">
    <location>
        <begin position="18"/>
        <end position="181"/>
    </location>
</feature>
<dbReference type="Gene3D" id="1.10.132.20">
    <property type="entry name" value="Ribosome-recycling factor"/>
    <property type="match status" value="1"/>
</dbReference>
<dbReference type="GO" id="GO:0043023">
    <property type="term" value="F:ribosomal large subunit binding"/>
    <property type="evidence" value="ECO:0007669"/>
    <property type="project" value="TreeGrafter"/>
</dbReference>
<protein>
    <recommendedName>
        <fullName evidence="3">Ribosome-recycling factor</fullName>
        <shortName evidence="3">RRF</shortName>
    </recommendedName>
    <alternativeName>
        <fullName evidence="3">Ribosome-releasing factor</fullName>
    </alternativeName>
</protein>
<evidence type="ECO:0000313" key="5">
    <source>
        <dbReference type="EMBL" id="OGY88774.1"/>
    </source>
</evidence>
<dbReference type="InterPro" id="IPR036191">
    <property type="entry name" value="RRF_sf"/>
</dbReference>
<dbReference type="CDD" id="cd00520">
    <property type="entry name" value="RRF"/>
    <property type="match status" value="1"/>
</dbReference>
<dbReference type="HAMAP" id="MF_00040">
    <property type="entry name" value="RRF"/>
    <property type="match status" value="1"/>
</dbReference>
<dbReference type="SUPFAM" id="SSF55194">
    <property type="entry name" value="Ribosome recycling factor, RRF"/>
    <property type="match status" value="1"/>
</dbReference>
<comment type="similarity">
    <text evidence="1 3">Belongs to the RRF family.</text>
</comment>
<dbReference type="EMBL" id="MHKK01000055">
    <property type="protein sequence ID" value="OGY88774.1"/>
    <property type="molecule type" value="Genomic_DNA"/>
</dbReference>
<proteinExistence type="inferred from homology"/>
<dbReference type="Gene3D" id="3.30.1360.40">
    <property type="match status" value="1"/>
</dbReference>
<dbReference type="InterPro" id="IPR002661">
    <property type="entry name" value="Ribosome_recyc_fac"/>
</dbReference>
<evidence type="ECO:0000259" key="4">
    <source>
        <dbReference type="Pfam" id="PF01765"/>
    </source>
</evidence>
<name>A0A1G2BHX3_9BACT</name>
<accession>A0A1G2BHX3</accession>
<reference evidence="5 6" key="1">
    <citation type="journal article" date="2016" name="Nat. Commun.">
        <title>Thousands of microbial genomes shed light on interconnected biogeochemical processes in an aquifer system.</title>
        <authorList>
            <person name="Anantharaman K."/>
            <person name="Brown C.T."/>
            <person name="Hug L.A."/>
            <person name="Sharon I."/>
            <person name="Castelle C.J."/>
            <person name="Probst A.J."/>
            <person name="Thomas B.C."/>
            <person name="Singh A."/>
            <person name="Wilkins M.J."/>
            <person name="Karaoz U."/>
            <person name="Brodie E.L."/>
            <person name="Williams K.H."/>
            <person name="Hubbard S.S."/>
            <person name="Banfield J.F."/>
        </authorList>
    </citation>
    <scope>NUCLEOTIDE SEQUENCE [LARGE SCALE GENOMIC DNA]</scope>
</reference>
<evidence type="ECO:0000256" key="2">
    <source>
        <dbReference type="ARBA" id="ARBA00022917"/>
    </source>
</evidence>
<dbReference type="PANTHER" id="PTHR20982">
    <property type="entry name" value="RIBOSOME RECYCLING FACTOR"/>
    <property type="match status" value="1"/>
</dbReference>
<dbReference type="InterPro" id="IPR023584">
    <property type="entry name" value="Ribosome_recyc_fac_dom"/>
</dbReference>